<dbReference type="InterPro" id="IPR036043">
    <property type="entry name" value="Phosphoglycerate_kinase_sf"/>
</dbReference>
<dbReference type="InterPro" id="IPR001576">
    <property type="entry name" value="Phosphoglycerate_kinase"/>
</dbReference>
<dbReference type="PROSITE" id="PS00111">
    <property type="entry name" value="PGLYCERATE_KINASE"/>
    <property type="match status" value="1"/>
</dbReference>
<dbReference type="Proteomes" id="UP000192907">
    <property type="component" value="Unassembled WGS sequence"/>
</dbReference>
<reference evidence="17" key="1">
    <citation type="submission" date="2017-04" db="EMBL/GenBank/DDBJ databases">
        <authorList>
            <person name="Varghese N."/>
            <person name="Submissions S."/>
        </authorList>
    </citation>
    <scope>NUCLEOTIDE SEQUENCE [LARGE SCALE GENOMIC DNA]</scope>
    <source>
        <strain evidence="17">RKEM611</strain>
    </source>
</reference>
<dbReference type="GO" id="GO:0006094">
    <property type="term" value="P:gluconeogenesis"/>
    <property type="evidence" value="ECO:0007669"/>
    <property type="project" value="TreeGrafter"/>
</dbReference>
<organism evidence="16 17">
    <name type="scientific">Pseudobacteriovorax antillogorgiicola</name>
    <dbReference type="NCBI Taxonomy" id="1513793"/>
    <lineage>
        <taxon>Bacteria</taxon>
        <taxon>Pseudomonadati</taxon>
        <taxon>Bdellovibrionota</taxon>
        <taxon>Oligoflexia</taxon>
        <taxon>Oligoflexales</taxon>
        <taxon>Pseudobacteriovoracaceae</taxon>
        <taxon>Pseudobacteriovorax</taxon>
    </lineage>
</organism>
<feature type="binding site" evidence="13">
    <location>
        <position position="53"/>
    </location>
    <ligand>
        <name>(2R)-3-phosphoglycerate</name>
        <dbReference type="ChEBI" id="CHEBI:58272"/>
    </ligand>
</feature>
<feature type="binding site" evidence="12">
    <location>
        <position position="135"/>
    </location>
    <ligand>
        <name>substrate</name>
    </ligand>
</feature>
<gene>
    <name evidence="12" type="primary">pgk</name>
    <name evidence="16" type="ORF">SAMN06296036_101360</name>
</gene>
<keyword evidence="10 12" id="KW-0067">ATP-binding</keyword>
<keyword evidence="17" id="KW-1185">Reference proteome</keyword>
<evidence type="ECO:0000256" key="1">
    <source>
        <dbReference type="ARBA" id="ARBA00000642"/>
    </source>
</evidence>
<comment type="pathway">
    <text evidence="2 12">Carbohydrate degradation; glycolysis; pyruvate from D-glyceraldehyde 3-phosphate: step 2/5.</text>
</comment>
<dbReference type="PANTHER" id="PTHR11406:SF23">
    <property type="entry name" value="PHOSPHOGLYCERATE KINASE 1, CHLOROPLASTIC-RELATED"/>
    <property type="match status" value="1"/>
</dbReference>
<keyword evidence="8 12" id="KW-0547">Nucleotide-binding</keyword>
<comment type="subunit">
    <text evidence="4 12">Monomer.</text>
</comment>
<evidence type="ECO:0000256" key="11">
    <source>
        <dbReference type="ARBA" id="ARBA00023152"/>
    </source>
</evidence>
<dbReference type="AlphaFoldDB" id="A0A1Y6B4V9"/>
<feature type="binding site" evidence="12 14">
    <location>
        <position position="221"/>
    </location>
    <ligand>
        <name>ATP</name>
        <dbReference type="ChEBI" id="CHEBI:30616"/>
    </ligand>
</feature>
<evidence type="ECO:0000256" key="6">
    <source>
        <dbReference type="ARBA" id="ARBA00016471"/>
    </source>
</evidence>
<accession>A0A1Y6B4V9</accession>
<evidence type="ECO:0000256" key="3">
    <source>
        <dbReference type="ARBA" id="ARBA00008982"/>
    </source>
</evidence>
<dbReference type="InterPro" id="IPR015824">
    <property type="entry name" value="Phosphoglycerate_kinase_N"/>
</dbReference>
<evidence type="ECO:0000256" key="9">
    <source>
        <dbReference type="ARBA" id="ARBA00022777"/>
    </source>
</evidence>
<evidence type="ECO:0000256" key="10">
    <source>
        <dbReference type="ARBA" id="ARBA00022840"/>
    </source>
</evidence>
<evidence type="ECO:0000256" key="15">
    <source>
        <dbReference type="RuleBase" id="RU000532"/>
    </source>
</evidence>
<feature type="binding site" evidence="12 13">
    <location>
        <begin position="38"/>
        <end position="40"/>
    </location>
    <ligand>
        <name>substrate</name>
    </ligand>
</feature>
<keyword evidence="7 12" id="KW-0808">Transferase</keyword>
<dbReference type="UniPathway" id="UPA00109">
    <property type="reaction ID" value="UER00185"/>
</dbReference>
<dbReference type="GO" id="GO:0005524">
    <property type="term" value="F:ATP binding"/>
    <property type="evidence" value="ECO:0007669"/>
    <property type="project" value="UniProtKB-KW"/>
</dbReference>
<dbReference type="GO" id="GO:0004618">
    <property type="term" value="F:phosphoglycerate kinase activity"/>
    <property type="evidence" value="ECO:0007669"/>
    <property type="project" value="UniProtKB-UniRule"/>
</dbReference>
<feature type="binding site" evidence="12">
    <location>
        <position position="168"/>
    </location>
    <ligand>
        <name>substrate</name>
    </ligand>
</feature>
<feature type="binding site" evidence="13">
    <location>
        <position position="168"/>
    </location>
    <ligand>
        <name>(2R)-3-phosphoglycerate</name>
        <dbReference type="ChEBI" id="CHEBI:58272"/>
    </ligand>
</feature>
<dbReference type="GO" id="GO:0005829">
    <property type="term" value="C:cytosol"/>
    <property type="evidence" value="ECO:0007669"/>
    <property type="project" value="TreeGrafter"/>
</dbReference>
<evidence type="ECO:0000256" key="8">
    <source>
        <dbReference type="ARBA" id="ARBA00022741"/>
    </source>
</evidence>
<comment type="subcellular location">
    <subcellularLocation>
        <location evidence="12">Cytoplasm</location>
    </subcellularLocation>
</comment>
<dbReference type="FunFam" id="3.40.50.1260:FF:000006">
    <property type="entry name" value="Phosphoglycerate kinase"/>
    <property type="match status" value="1"/>
</dbReference>
<dbReference type="EMBL" id="FWZT01000001">
    <property type="protein sequence ID" value="SME90382.1"/>
    <property type="molecule type" value="Genomic_DNA"/>
</dbReference>
<evidence type="ECO:0000256" key="14">
    <source>
        <dbReference type="PIRSR" id="PIRSR000724-2"/>
    </source>
</evidence>
<proteinExistence type="inferred from homology"/>
<evidence type="ECO:0000256" key="4">
    <source>
        <dbReference type="ARBA" id="ARBA00011245"/>
    </source>
</evidence>
<dbReference type="GO" id="GO:0006096">
    <property type="term" value="P:glycolytic process"/>
    <property type="evidence" value="ECO:0007669"/>
    <property type="project" value="UniProtKB-UniRule"/>
</dbReference>
<dbReference type="STRING" id="1513793.SAMN06296036_101360"/>
<dbReference type="PRINTS" id="PR00477">
    <property type="entry name" value="PHGLYCKINASE"/>
</dbReference>
<comment type="similarity">
    <text evidence="3 12 15">Belongs to the phosphoglycerate kinase family.</text>
</comment>
<dbReference type="EC" id="2.7.2.3" evidence="5 12"/>
<dbReference type="FunFam" id="3.40.50.1260:FF:000003">
    <property type="entry name" value="Phosphoglycerate kinase"/>
    <property type="match status" value="1"/>
</dbReference>
<evidence type="ECO:0000256" key="12">
    <source>
        <dbReference type="HAMAP-Rule" id="MF_00145"/>
    </source>
</evidence>
<sequence>MDSRGYATTVKLQEGASMDLRKLDQLELDGKKVLVRLDLNVPLKNGQITDDTRIQAALPTLKYITERTNKIAIMSHLGRPKGQVVEGMSLETVGLRLAELLDRDVVFVRDYTTEPLEQVLNQLDRNQIILLENLRFHEGETKNDRDFSQSLVQGFDYYVNDAFGTLHRAHASVVGVPELLPAEKRAAGFLVQKETRVLSEVQKNPRAPFVAIVGGAKVSDKIGVTLNLLNNCNQLLIGGAMAYTFLKYKGHSVGTSKVEEDKLELVESIYRNAESRRVEILLPIDHRAAPAFDESSPAQIIDGADIPEGLMGLDIGPKTAALYKSKIQQAATVLWNGPMGVFEWEAYSQGTMAVAEACAETKAYTVIGGGDSVAAINKAGVADKVDHVSTGGGASLEFLEGKVLPGVKVLSV</sequence>
<feature type="binding site" evidence="12">
    <location>
        <position position="53"/>
    </location>
    <ligand>
        <name>substrate</name>
    </ligand>
</feature>
<dbReference type="SUPFAM" id="SSF53748">
    <property type="entry name" value="Phosphoglycerate kinase"/>
    <property type="match status" value="1"/>
</dbReference>
<feature type="binding site" evidence="12 13">
    <location>
        <begin position="76"/>
        <end position="79"/>
    </location>
    <ligand>
        <name>substrate</name>
    </ligand>
</feature>
<evidence type="ECO:0000256" key="2">
    <source>
        <dbReference type="ARBA" id="ARBA00004838"/>
    </source>
</evidence>
<evidence type="ECO:0000313" key="17">
    <source>
        <dbReference type="Proteomes" id="UP000192907"/>
    </source>
</evidence>
<evidence type="ECO:0000256" key="7">
    <source>
        <dbReference type="ARBA" id="ARBA00022679"/>
    </source>
</evidence>
<comment type="catalytic activity">
    <reaction evidence="1 12 15">
        <text>(2R)-3-phosphoglycerate + ATP = (2R)-3-phospho-glyceroyl phosphate + ADP</text>
        <dbReference type="Rhea" id="RHEA:14801"/>
        <dbReference type="ChEBI" id="CHEBI:30616"/>
        <dbReference type="ChEBI" id="CHEBI:57604"/>
        <dbReference type="ChEBI" id="CHEBI:58272"/>
        <dbReference type="ChEBI" id="CHEBI:456216"/>
        <dbReference type="EC" id="2.7.2.3"/>
    </reaction>
</comment>
<keyword evidence="12" id="KW-0963">Cytoplasm</keyword>
<keyword evidence="9 12" id="KW-0418">Kinase</keyword>
<dbReference type="InterPro" id="IPR015911">
    <property type="entry name" value="Phosphoglycerate_kinase_CS"/>
</dbReference>
<dbReference type="Gene3D" id="3.40.50.1260">
    <property type="entry name" value="Phosphoglycerate kinase, N-terminal domain"/>
    <property type="match status" value="2"/>
</dbReference>
<evidence type="ECO:0000313" key="16">
    <source>
        <dbReference type="EMBL" id="SME90382.1"/>
    </source>
</evidence>
<feature type="binding site" evidence="13">
    <location>
        <position position="135"/>
    </location>
    <ligand>
        <name>(2R)-3-phosphoglycerate</name>
        <dbReference type="ChEBI" id="CHEBI:58272"/>
    </ligand>
</feature>
<feature type="binding site" evidence="12 14">
    <location>
        <begin position="369"/>
        <end position="372"/>
    </location>
    <ligand>
        <name>ATP</name>
        <dbReference type="ChEBI" id="CHEBI:30616"/>
    </ligand>
</feature>
<feature type="binding site" evidence="12 14">
    <location>
        <position position="312"/>
    </location>
    <ligand>
        <name>ATP</name>
        <dbReference type="ChEBI" id="CHEBI:30616"/>
    </ligand>
</feature>
<dbReference type="HAMAP" id="MF_00145">
    <property type="entry name" value="Phosphoglyc_kinase"/>
    <property type="match status" value="1"/>
</dbReference>
<keyword evidence="11 12" id="KW-0324">Glycolysis</keyword>
<protein>
    <recommendedName>
        <fullName evidence="6 12">Phosphoglycerate kinase</fullName>
        <ecNumber evidence="5 12">2.7.2.3</ecNumber>
    </recommendedName>
</protein>
<dbReference type="PIRSF" id="PIRSF000724">
    <property type="entry name" value="Pgk"/>
    <property type="match status" value="1"/>
</dbReference>
<name>A0A1Y6B4V9_9BACT</name>
<evidence type="ECO:0000256" key="5">
    <source>
        <dbReference type="ARBA" id="ARBA00013061"/>
    </source>
</evidence>
<dbReference type="GO" id="GO:0043531">
    <property type="term" value="F:ADP binding"/>
    <property type="evidence" value="ECO:0007669"/>
    <property type="project" value="TreeGrafter"/>
</dbReference>
<dbReference type="Pfam" id="PF00162">
    <property type="entry name" value="PGK"/>
    <property type="match status" value="1"/>
</dbReference>
<feature type="binding site" evidence="12 14">
    <location>
        <position position="343"/>
    </location>
    <ligand>
        <name>ATP</name>
        <dbReference type="ChEBI" id="CHEBI:30616"/>
    </ligand>
</feature>
<dbReference type="PANTHER" id="PTHR11406">
    <property type="entry name" value="PHOSPHOGLYCERATE KINASE"/>
    <property type="match status" value="1"/>
</dbReference>
<evidence type="ECO:0000256" key="13">
    <source>
        <dbReference type="PIRSR" id="PIRSR000724-1"/>
    </source>
</evidence>